<gene>
    <name evidence="2" type="ORF">DILT_LOCUS460</name>
</gene>
<evidence type="ECO:0000313" key="3">
    <source>
        <dbReference type="Proteomes" id="UP000281553"/>
    </source>
</evidence>
<protein>
    <submittedName>
        <fullName evidence="2">Uncharacterized protein</fullName>
    </submittedName>
</protein>
<feature type="region of interest" description="Disordered" evidence="1">
    <location>
        <begin position="73"/>
        <end position="103"/>
    </location>
</feature>
<accession>A0A3P6QM23</accession>
<name>A0A3P6QM23_DIBLA</name>
<keyword evidence="3" id="KW-1185">Reference proteome</keyword>
<dbReference type="AlphaFoldDB" id="A0A3P6QM23"/>
<evidence type="ECO:0000256" key="1">
    <source>
        <dbReference type="SAM" id="MobiDB-lite"/>
    </source>
</evidence>
<sequence length="138" mass="15671">MFLLVSFDRIIGDDCPRVMTLDRTHAYERTQGTRPEGQPVARRYPNVANQANRERAISYKLLSPLTERVATADAWRRQSAPNAGLAPRRDKESAGDQPSDNSHPRQLLRVLYTINPFPDGFQNYALLIVFFLGDVNRA</sequence>
<dbReference type="EMBL" id="UYRU01001936">
    <property type="protein sequence ID" value="VDK32921.1"/>
    <property type="molecule type" value="Genomic_DNA"/>
</dbReference>
<proteinExistence type="predicted"/>
<dbReference type="Proteomes" id="UP000281553">
    <property type="component" value="Unassembled WGS sequence"/>
</dbReference>
<organism evidence="2 3">
    <name type="scientific">Dibothriocephalus latus</name>
    <name type="common">Fish tapeworm</name>
    <name type="synonym">Diphyllobothrium latum</name>
    <dbReference type="NCBI Taxonomy" id="60516"/>
    <lineage>
        <taxon>Eukaryota</taxon>
        <taxon>Metazoa</taxon>
        <taxon>Spiralia</taxon>
        <taxon>Lophotrochozoa</taxon>
        <taxon>Platyhelminthes</taxon>
        <taxon>Cestoda</taxon>
        <taxon>Eucestoda</taxon>
        <taxon>Diphyllobothriidea</taxon>
        <taxon>Diphyllobothriidae</taxon>
        <taxon>Dibothriocephalus</taxon>
    </lineage>
</organism>
<evidence type="ECO:0000313" key="2">
    <source>
        <dbReference type="EMBL" id="VDK32921.1"/>
    </source>
</evidence>
<reference evidence="2 3" key="1">
    <citation type="submission" date="2018-11" db="EMBL/GenBank/DDBJ databases">
        <authorList>
            <consortium name="Pathogen Informatics"/>
        </authorList>
    </citation>
    <scope>NUCLEOTIDE SEQUENCE [LARGE SCALE GENOMIC DNA]</scope>
</reference>